<feature type="chain" id="PRO_5047251798" evidence="2">
    <location>
        <begin position="22"/>
        <end position="865"/>
    </location>
</feature>
<dbReference type="PANTHER" id="PTHR30032">
    <property type="entry name" value="N-ACETYLMURAMOYL-L-ALANINE AMIDASE-RELATED"/>
    <property type="match status" value="1"/>
</dbReference>
<dbReference type="Gene3D" id="3.40.50.12090">
    <property type="match status" value="1"/>
</dbReference>
<evidence type="ECO:0000256" key="2">
    <source>
        <dbReference type="SAM" id="SignalP"/>
    </source>
</evidence>
<dbReference type="InterPro" id="IPR007253">
    <property type="entry name" value="Cell_wall-bd_2"/>
</dbReference>
<gene>
    <name evidence="3" type="ORF">KGQ19_13715</name>
</gene>
<dbReference type="Gene3D" id="2.120.10.30">
    <property type="entry name" value="TolB, C-terminal domain"/>
    <property type="match status" value="2"/>
</dbReference>
<dbReference type="InterPro" id="IPR011042">
    <property type="entry name" value="6-blade_b-propeller_TolB-like"/>
</dbReference>
<protein>
    <submittedName>
        <fullName evidence="3">Cell wall-binding repeat-containing protein</fullName>
    </submittedName>
</protein>
<feature type="compositionally biased region" description="Low complexity" evidence="1">
    <location>
        <begin position="833"/>
        <end position="843"/>
    </location>
</feature>
<dbReference type="Proteomes" id="UP000730482">
    <property type="component" value="Unassembled WGS sequence"/>
</dbReference>
<feature type="signal peptide" evidence="2">
    <location>
        <begin position="1"/>
        <end position="21"/>
    </location>
</feature>
<proteinExistence type="predicted"/>
<dbReference type="Pfam" id="PF04122">
    <property type="entry name" value="CW_binding_2"/>
    <property type="match status" value="3"/>
</dbReference>
<keyword evidence="2" id="KW-0732">Signal</keyword>
<evidence type="ECO:0000256" key="1">
    <source>
        <dbReference type="SAM" id="MobiDB-lite"/>
    </source>
</evidence>
<dbReference type="EMBL" id="JAAFYZ010000037">
    <property type="protein sequence ID" value="MBS2547922.1"/>
    <property type="molecule type" value="Genomic_DNA"/>
</dbReference>
<evidence type="ECO:0000313" key="3">
    <source>
        <dbReference type="EMBL" id="MBS2547922.1"/>
    </source>
</evidence>
<accession>A0ABS5KPF9</accession>
<dbReference type="SUPFAM" id="SSF82171">
    <property type="entry name" value="DPP6 N-terminal domain-like"/>
    <property type="match status" value="1"/>
</dbReference>
<dbReference type="InterPro" id="IPR051922">
    <property type="entry name" value="Bact_Sporulation_Assoc"/>
</dbReference>
<comment type="caution">
    <text evidence="3">The sequence shown here is derived from an EMBL/GenBank/DDBJ whole genome shotgun (WGS) entry which is preliminary data.</text>
</comment>
<evidence type="ECO:0000313" key="4">
    <source>
        <dbReference type="Proteomes" id="UP000730482"/>
    </source>
</evidence>
<organism evidence="3 4">
    <name type="scientific">Catenulispora pinistramenti</name>
    <dbReference type="NCBI Taxonomy" id="2705254"/>
    <lineage>
        <taxon>Bacteria</taxon>
        <taxon>Bacillati</taxon>
        <taxon>Actinomycetota</taxon>
        <taxon>Actinomycetes</taxon>
        <taxon>Catenulisporales</taxon>
        <taxon>Catenulisporaceae</taxon>
        <taxon>Catenulispora</taxon>
    </lineage>
</organism>
<reference evidence="3 4" key="1">
    <citation type="submission" date="2020-02" db="EMBL/GenBank/DDBJ databases">
        <title>Acidophilic actinobacteria isolated from forest soil.</title>
        <authorList>
            <person name="Golinska P."/>
        </authorList>
    </citation>
    <scope>NUCLEOTIDE SEQUENCE [LARGE SCALE GENOMIC DNA]</scope>
    <source>
        <strain evidence="3 4">NL8</strain>
    </source>
</reference>
<dbReference type="RefSeq" id="WP_212009499.1">
    <property type="nucleotide sequence ID" value="NZ_JAAFYZ010000037.1"/>
</dbReference>
<keyword evidence="4" id="KW-1185">Reference proteome</keyword>
<sequence>MAVGALAVLGAVPYTAVSAQAATSTASTAAPTASSPATTPEPATELIVEGQPGDMVTNGFTGVETGSAYALQSYANNDNAAWVPPVSNLSFQSIHNGDLNDPTSFGFAFNMPTGQQWAVGQTYTNTEGIVYGGGTQPWFFFSQFNTGPCGRPSSVIGAEDDKGTVKIDDLTWTNGVNSQIASMEVEFTQSCHGGPVTRGLFRYNETGPLPPGAPTGQPLPAGQGTVAPLTFRRGTSIISAPTGAVDGPRLATVSSAAEGATTWNPLGTRLLYSSDPGLSTVHPDGSGAAPLTEPPGVATKDTQPVETWDGSVVVFVQGDGGAVANLVSENTDGTTAGDAYRLPTGAACQQEHFPSFGADGSLIYECDSGGAQSVYHLGSSGAAQLIPNASQPASSNDGTKIAFVRPDGSGVPQVFTANADGSGITQVSHDPNGASKPAWSGDGKYLAYANEAFHEILEIPSAGGAPVGSIPDADDPDFTPPVVDSNVVRQAGADRIGTAIAASQLNFAGHGAADRLRAQAGAVVLARSDTFADALGGSALAVHANAPLLITGSAGLNPAVKTEIGRVLAPGGTVYLLGGPQALSPAVAAALSRYHVVRLAGDTRYGTAVAIAKQINPHPTTVMIATGAVFPDALAAGATGQPVLLTDGATMPKETLDYLKNLNPNPSAGGTELVTVGGPGDAALISAYKADKMPSWPAQIFRRKLAGADRYSTALLVAQTYFSSDLDAALATGSTWPDALSGGAMIGHRGGPLLLTAPTGISPAVLAYLRGQSASLYDLFLMGGPAALPNAIGQQAATVIGLPGHVRVGGAFAAPGEIASGAKDDASGAPKTGVKSAPKAGAGAKAGGAGQTAHAGDLSPVSREG</sequence>
<feature type="region of interest" description="Disordered" evidence="1">
    <location>
        <begin position="821"/>
        <end position="865"/>
    </location>
</feature>
<dbReference type="PANTHER" id="PTHR30032:SF8">
    <property type="entry name" value="GERMINATION-SPECIFIC N-ACETYLMURAMOYL-L-ALANINE AMIDASE"/>
    <property type="match status" value="1"/>
</dbReference>
<name>A0ABS5KPF9_9ACTN</name>